<comment type="caution">
    <text evidence="1">The sequence shown here is derived from an EMBL/GenBank/DDBJ whole genome shotgun (WGS) entry which is preliminary data.</text>
</comment>
<accession>A0A4C1XKW2</accession>
<dbReference type="Proteomes" id="UP000299102">
    <property type="component" value="Unassembled WGS sequence"/>
</dbReference>
<dbReference type="EMBL" id="BGZK01000851">
    <property type="protein sequence ID" value="GBP62855.1"/>
    <property type="molecule type" value="Genomic_DNA"/>
</dbReference>
<reference evidence="1 2" key="1">
    <citation type="journal article" date="2019" name="Commun. Biol.">
        <title>The bagworm genome reveals a unique fibroin gene that provides high tensile strength.</title>
        <authorList>
            <person name="Kono N."/>
            <person name="Nakamura H."/>
            <person name="Ohtoshi R."/>
            <person name="Tomita M."/>
            <person name="Numata K."/>
            <person name="Arakawa K."/>
        </authorList>
    </citation>
    <scope>NUCLEOTIDE SEQUENCE [LARGE SCALE GENOMIC DNA]</scope>
</reference>
<name>A0A4C1XKW2_EUMVA</name>
<evidence type="ECO:0000313" key="2">
    <source>
        <dbReference type="Proteomes" id="UP000299102"/>
    </source>
</evidence>
<proteinExistence type="predicted"/>
<organism evidence="1 2">
    <name type="scientific">Eumeta variegata</name>
    <name type="common">Bagworm moth</name>
    <name type="synonym">Eumeta japonica</name>
    <dbReference type="NCBI Taxonomy" id="151549"/>
    <lineage>
        <taxon>Eukaryota</taxon>
        <taxon>Metazoa</taxon>
        <taxon>Ecdysozoa</taxon>
        <taxon>Arthropoda</taxon>
        <taxon>Hexapoda</taxon>
        <taxon>Insecta</taxon>
        <taxon>Pterygota</taxon>
        <taxon>Neoptera</taxon>
        <taxon>Endopterygota</taxon>
        <taxon>Lepidoptera</taxon>
        <taxon>Glossata</taxon>
        <taxon>Ditrysia</taxon>
        <taxon>Tineoidea</taxon>
        <taxon>Psychidae</taxon>
        <taxon>Oiketicinae</taxon>
        <taxon>Eumeta</taxon>
    </lineage>
</organism>
<evidence type="ECO:0000313" key="1">
    <source>
        <dbReference type="EMBL" id="GBP62855.1"/>
    </source>
</evidence>
<gene>
    <name evidence="1" type="ORF">EVAR_44710_1</name>
</gene>
<sequence>MALLRLGRLCNMSSVRRISRQNYGAQRPFTNPRWRSVLLGAAFKDETAFASREENSFLKRIIAVGVMWCGLEHALRLAAAVAVSPCNA</sequence>
<protein>
    <submittedName>
        <fullName evidence="1">Uncharacterized protein</fullName>
    </submittedName>
</protein>
<keyword evidence="2" id="KW-1185">Reference proteome</keyword>
<dbReference type="AlphaFoldDB" id="A0A4C1XKW2"/>